<sequence>MLFWKDDKHLKFCKFYWHARYKPLRGQKSRRKKSAYATLRYLPITLRLQRFYASSTTVEHMSRHATHETENGVMCHPSDVEAWKHFNKTHPKFASEFHNVRLGLCLMVLPLMDNMANHILISSYRYITREQAFRDRNLRRKNICQ</sequence>
<protein>
    <submittedName>
        <fullName evidence="1">Uncharacterized protein</fullName>
    </submittedName>
</protein>
<dbReference type="Pfam" id="PF02992">
    <property type="entry name" value="Transposase_21"/>
    <property type="match status" value="1"/>
</dbReference>
<dbReference type="InterPro" id="IPR004242">
    <property type="entry name" value="Transposase_21"/>
</dbReference>
<dbReference type="PANTHER" id="PTHR10775:SF182">
    <property type="entry name" value="TRANSPOSON, EN_SPM-LIKE, TRANSPOSASE-ASSOCIATED DOMAIN PROTEIN-RELATED"/>
    <property type="match status" value="1"/>
</dbReference>
<proteinExistence type="predicted"/>
<dbReference type="PANTHER" id="PTHR10775">
    <property type="entry name" value="OS08G0208400 PROTEIN"/>
    <property type="match status" value="1"/>
</dbReference>
<dbReference type="EMBL" id="JACGWN010000006">
    <property type="protein sequence ID" value="KAL0445947.1"/>
    <property type="molecule type" value="Genomic_DNA"/>
</dbReference>
<comment type="caution">
    <text evidence="1">The sequence shown here is derived from an EMBL/GenBank/DDBJ whole genome shotgun (WGS) entry which is preliminary data.</text>
</comment>
<accession>A0AAW2WVP3</accession>
<gene>
    <name evidence="1" type="ORF">Slati_1722600</name>
</gene>
<evidence type="ECO:0000313" key="1">
    <source>
        <dbReference type="EMBL" id="KAL0445947.1"/>
    </source>
</evidence>
<organism evidence="1">
    <name type="scientific">Sesamum latifolium</name>
    <dbReference type="NCBI Taxonomy" id="2727402"/>
    <lineage>
        <taxon>Eukaryota</taxon>
        <taxon>Viridiplantae</taxon>
        <taxon>Streptophyta</taxon>
        <taxon>Embryophyta</taxon>
        <taxon>Tracheophyta</taxon>
        <taxon>Spermatophyta</taxon>
        <taxon>Magnoliopsida</taxon>
        <taxon>eudicotyledons</taxon>
        <taxon>Gunneridae</taxon>
        <taxon>Pentapetalae</taxon>
        <taxon>asterids</taxon>
        <taxon>lamiids</taxon>
        <taxon>Lamiales</taxon>
        <taxon>Pedaliaceae</taxon>
        <taxon>Sesamum</taxon>
    </lineage>
</organism>
<dbReference type="AlphaFoldDB" id="A0AAW2WVP3"/>
<name>A0AAW2WVP3_9LAMI</name>
<reference evidence="1" key="2">
    <citation type="journal article" date="2024" name="Plant">
        <title>Genomic evolution and insights into agronomic trait innovations of Sesamum species.</title>
        <authorList>
            <person name="Miao H."/>
            <person name="Wang L."/>
            <person name="Qu L."/>
            <person name="Liu H."/>
            <person name="Sun Y."/>
            <person name="Le M."/>
            <person name="Wang Q."/>
            <person name="Wei S."/>
            <person name="Zheng Y."/>
            <person name="Lin W."/>
            <person name="Duan Y."/>
            <person name="Cao H."/>
            <person name="Xiong S."/>
            <person name="Wang X."/>
            <person name="Wei L."/>
            <person name="Li C."/>
            <person name="Ma Q."/>
            <person name="Ju M."/>
            <person name="Zhao R."/>
            <person name="Li G."/>
            <person name="Mu C."/>
            <person name="Tian Q."/>
            <person name="Mei H."/>
            <person name="Zhang T."/>
            <person name="Gao T."/>
            <person name="Zhang H."/>
        </authorList>
    </citation>
    <scope>NUCLEOTIDE SEQUENCE</scope>
    <source>
        <strain evidence="1">KEN1</strain>
    </source>
</reference>
<reference evidence="1" key="1">
    <citation type="submission" date="2020-06" db="EMBL/GenBank/DDBJ databases">
        <authorList>
            <person name="Li T."/>
            <person name="Hu X."/>
            <person name="Zhang T."/>
            <person name="Song X."/>
            <person name="Zhang H."/>
            <person name="Dai N."/>
            <person name="Sheng W."/>
            <person name="Hou X."/>
            <person name="Wei L."/>
        </authorList>
    </citation>
    <scope>NUCLEOTIDE SEQUENCE</scope>
    <source>
        <strain evidence="1">KEN1</strain>
        <tissue evidence="1">Leaf</tissue>
    </source>
</reference>